<dbReference type="EMBL" id="JAMPKK010000009">
    <property type="protein sequence ID" value="MEP0864088.1"/>
    <property type="molecule type" value="Genomic_DNA"/>
</dbReference>
<protein>
    <submittedName>
        <fullName evidence="1">Uncharacterized protein</fullName>
    </submittedName>
</protein>
<proteinExistence type="predicted"/>
<keyword evidence="2" id="KW-1185">Reference proteome</keyword>
<accession>A0ABV0JKX7</accession>
<evidence type="ECO:0000313" key="2">
    <source>
        <dbReference type="Proteomes" id="UP001442494"/>
    </source>
</evidence>
<evidence type="ECO:0000313" key="1">
    <source>
        <dbReference type="EMBL" id="MEP0864088.1"/>
    </source>
</evidence>
<organism evidence="1 2">
    <name type="scientific">Funiculus sociatus GB2-A5</name>
    <dbReference type="NCBI Taxonomy" id="2933946"/>
    <lineage>
        <taxon>Bacteria</taxon>
        <taxon>Bacillati</taxon>
        <taxon>Cyanobacteriota</taxon>
        <taxon>Cyanophyceae</taxon>
        <taxon>Coleofasciculales</taxon>
        <taxon>Coleofasciculaceae</taxon>
        <taxon>Funiculus</taxon>
    </lineage>
</organism>
<reference evidence="1 2" key="1">
    <citation type="submission" date="2022-04" db="EMBL/GenBank/DDBJ databases">
        <title>Positive selection, recombination, and allopatry shape intraspecific diversity of widespread and dominant cyanobacteria.</title>
        <authorList>
            <person name="Wei J."/>
            <person name="Shu W."/>
            <person name="Hu C."/>
        </authorList>
    </citation>
    <scope>NUCLEOTIDE SEQUENCE [LARGE SCALE GENOMIC DNA]</scope>
    <source>
        <strain evidence="1 2">GB2-A5</strain>
    </source>
</reference>
<sequence>MLNRFKPVLLTALLVAIASPTIIPQQVQAQSLDRRYYGQIEQLLERIETRTDSFRRVIDQALDRTRLDGSSREDNINEYIRNFEEATNRLRDRYNRRQVVSSDVREVLNRAARIDEFMQRRRLGGEAEREWASLRRDLVQLDRIAPGTTTPGGDSRSYNGQVQQLVNNIERNANRFRSSLDQALDRTRLDGSNREDQINQYAKDFESATNRLRDRYNNRQTATADVQQVLTSAYQINTFMQRRRLGGQAESDWAMLRRDLNELERVYFNRSGRF</sequence>
<name>A0ABV0JKX7_9CYAN</name>
<gene>
    <name evidence="1" type="ORF">NDI37_06370</name>
</gene>
<dbReference type="RefSeq" id="WP_190418440.1">
    <property type="nucleotide sequence ID" value="NZ_JAMPKK010000009.1"/>
</dbReference>
<comment type="caution">
    <text evidence="1">The sequence shown here is derived from an EMBL/GenBank/DDBJ whole genome shotgun (WGS) entry which is preliminary data.</text>
</comment>
<dbReference type="Proteomes" id="UP001442494">
    <property type="component" value="Unassembled WGS sequence"/>
</dbReference>